<evidence type="ECO:0000313" key="3">
    <source>
        <dbReference type="Proteomes" id="UP000734823"/>
    </source>
</evidence>
<accession>A0ABR7L8R6</accession>
<gene>
    <name evidence="2" type="ORF">GPZ80_16520</name>
</gene>
<feature type="transmembrane region" description="Helical" evidence="1">
    <location>
        <begin position="73"/>
        <end position="95"/>
    </location>
</feature>
<proteinExistence type="predicted"/>
<organism evidence="2 3">
    <name type="scientific">Actinokineospora xionganensis</name>
    <dbReference type="NCBI Taxonomy" id="2684470"/>
    <lineage>
        <taxon>Bacteria</taxon>
        <taxon>Bacillati</taxon>
        <taxon>Actinomycetota</taxon>
        <taxon>Actinomycetes</taxon>
        <taxon>Pseudonocardiales</taxon>
        <taxon>Pseudonocardiaceae</taxon>
        <taxon>Actinokineospora</taxon>
    </lineage>
</organism>
<keyword evidence="1" id="KW-1133">Transmembrane helix</keyword>
<keyword evidence="3" id="KW-1185">Reference proteome</keyword>
<reference evidence="2 3" key="1">
    <citation type="submission" date="2020-06" db="EMBL/GenBank/DDBJ databases">
        <title>Actinokineospora xiongansis sp. nov., isolated from soil of Baiyangdian.</title>
        <authorList>
            <person name="Zhang X."/>
        </authorList>
    </citation>
    <scope>NUCLEOTIDE SEQUENCE [LARGE SCALE GENOMIC DNA]</scope>
    <source>
        <strain evidence="2 3">HBU206404</strain>
    </source>
</reference>
<evidence type="ECO:0000256" key="1">
    <source>
        <dbReference type="SAM" id="Phobius"/>
    </source>
</evidence>
<dbReference type="RefSeq" id="WP_187221240.1">
    <property type="nucleotide sequence ID" value="NZ_JABVED010000008.1"/>
</dbReference>
<evidence type="ECO:0000313" key="2">
    <source>
        <dbReference type="EMBL" id="MBC6448776.1"/>
    </source>
</evidence>
<sequence length="107" mass="11433">MVVDDSLLPLAWQDGIVKSGSLYAMILSFFLGALAVVGLVVHPDWSWVAPITCTVAALAANYRLRHAIRYRQVAVFGVITLVLLVGAGALLVILAKTLSANMRTILA</sequence>
<keyword evidence="1" id="KW-0472">Membrane</keyword>
<feature type="transmembrane region" description="Helical" evidence="1">
    <location>
        <begin position="21"/>
        <end position="41"/>
    </location>
</feature>
<protein>
    <submittedName>
        <fullName evidence="2">Uncharacterized protein</fullName>
    </submittedName>
</protein>
<dbReference type="EMBL" id="JABVED010000008">
    <property type="protein sequence ID" value="MBC6448776.1"/>
    <property type="molecule type" value="Genomic_DNA"/>
</dbReference>
<comment type="caution">
    <text evidence="2">The sequence shown here is derived from an EMBL/GenBank/DDBJ whole genome shotgun (WGS) entry which is preliminary data.</text>
</comment>
<dbReference type="Proteomes" id="UP000734823">
    <property type="component" value="Unassembled WGS sequence"/>
</dbReference>
<keyword evidence="1" id="KW-0812">Transmembrane</keyword>
<name>A0ABR7L8R6_9PSEU</name>